<dbReference type="AlphaFoldDB" id="A0A8J3GA27"/>
<dbReference type="NCBIfam" id="TIGR04409">
    <property type="entry name" value="LptC_YrbK"/>
    <property type="match status" value="1"/>
</dbReference>
<accession>A0A8J3GA27</accession>
<organism evidence="1 2">
    <name type="scientific">Persicitalea jodogahamensis</name>
    <dbReference type="NCBI Taxonomy" id="402147"/>
    <lineage>
        <taxon>Bacteria</taxon>
        <taxon>Pseudomonadati</taxon>
        <taxon>Bacteroidota</taxon>
        <taxon>Cytophagia</taxon>
        <taxon>Cytophagales</taxon>
        <taxon>Spirosomataceae</taxon>
        <taxon>Persicitalea</taxon>
    </lineage>
</organism>
<dbReference type="GO" id="GO:0015221">
    <property type="term" value="F:lipopolysaccharide transmembrane transporter activity"/>
    <property type="evidence" value="ECO:0007669"/>
    <property type="project" value="InterPro"/>
</dbReference>
<dbReference type="Proteomes" id="UP000598271">
    <property type="component" value="Unassembled WGS sequence"/>
</dbReference>
<comment type="caution">
    <text evidence="1">The sequence shown here is derived from an EMBL/GenBank/DDBJ whole genome shotgun (WGS) entry which is preliminary data.</text>
</comment>
<dbReference type="InterPro" id="IPR010664">
    <property type="entry name" value="LipoPS_assembly_LptC-rel"/>
</dbReference>
<dbReference type="Pfam" id="PF06835">
    <property type="entry name" value="LptC"/>
    <property type="match status" value="1"/>
</dbReference>
<dbReference type="GO" id="GO:0005886">
    <property type="term" value="C:plasma membrane"/>
    <property type="evidence" value="ECO:0007669"/>
    <property type="project" value="InterPro"/>
</dbReference>
<name>A0A8J3GA27_9BACT</name>
<gene>
    <name evidence="1" type="ORF">GCM10007390_34630</name>
</gene>
<evidence type="ECO:0000313" key="2">
    <source>
        <dbReference type="Proteomes" id="UP000598271"/>
    </source>
</evidence>
<dbReference type="Gene3D" id="2.60.450.10">
    <property type="entry name" value="Lipopolysaccharide (LPS) transport protein A like domain"/>
    <property type="match status" value="1"/>
</dbReference>
<evidence type="ECO:0000313" key="1">
    <source>
        <dbReference type="EMBL" id="GHB77535.1"/>
    </source>
</evidence>
<protein>
    <recommendedName>
        <fullName evidence="3">LPS export ABC transporter periplasmic protein LptC</fullName>
    </recommendedName>
</protein>
<evidence type="ECO:0008006" key="3">
    <source>
        <dbReference type="Google" id="ProtNLM"/>
    </source>
</evidence>
<keyword evidence="2" id="KW-1185">Reference proteome</keyword>
<proteinExistence type="predicted"/>
<sequence length="199" mass="22761">MRSSNTITKLKYSGTLPLWRFGALLLCSFVAVSLIGCAEKPEPEVELYQGPLEEIFDVQLLYSEEGQQRVEVETPIQYRYQNEDKVFPDTVNIKFFDTKNGQVVTTLRSDSGRFDNARNLYIVKGNVVVINKVEQRRLKTPELYWNPTTRKVFTEENVVIDNLITGSYTKGKGMDANQDFTAMTIRKPYGIFDVDPGLQ</sequence>
<dbReference type="InterPro" id="IPR026265">
    <property type="entry name" value="LptC"/>
</dbReference>
<reference evidence="1 2" key="1">
    <citation type="journal article" date="2014" name="Int. J. Syst. Evol. Microbiol.">
        <title>Complete genome sequence of Corynebacterium casei LMG S-19264T (=DSM 44701T), isolated from a smear-ripened cheese.</title>
        <authorList>
            <consortium name="US DOE Joint Genome Institute (JGI-PGF)"/>
            <person name="Walter F."/>
            <person name="Albersmeier A."/>
            <person name="Kalinowski J."/>
            <person name="Ruckert C."/>
        </authorList>
    </citation>
    <scope>NUCLEOTIDE SEQUENCE [LARGE SCALE GENOMIC DNA]</scope>
    <source>
        <strain evidence="1 2">KCTC 12866</strain>
    </source>
</reference>
<dbReference type="EMBL" id="BMXF01000003">
    <property type="protein sequence ID" value="GHB77535.1"/>
    <property type="molecule type" value="Genomic_DNA"/>
</dbReference>